<dbReference type="EMBL" id="ML978134">
    <property type="protein sequence ID" value="KAF2094443.1"/>
    <property type="molecule type" value="Genomic_DNA"/>
</dbReference>
<dbReference type="Pfam" id="PF01544">
    <property type="entry name" value="CorA"/>
    <property type="match status" value="1"/>
</dbReference>
<sequence>MIGAARDSELDSCKWANPANARADYIEAFKYANEAEVNDTNFRYGHLRDGEIGDWLEQSGRFARPAPGDAAGDLRGIIRILICERHQYSPLDFPVTRETYEALETAFNLPAATLPSFDSDAGAHSRYFEYGDTPDSPLERIGIVIKASQKREIGNFGISMSYDPLTCTTTALLYGTNVCVCDNVSVDHADGTALNRADTSQFILSPQADTAPIRNPEILNILKRAIRAWDHPLILPCAFVSYHMRRAKWFAEHGKVQNETHNIENRLGVRGDDRPQDEFWRAALNIQTTMSKDGQKGRKIAEELTLRMNRQGLRILFTERSPQWNKECSEFLKDLLDEMKDLLPAQTMNFKTSSKLREGLEYNIVAATAVSTHLANMKERMMFELDVLNSIVAQMESQLSARLAASAGRDSTSMKILAVITAFFLPATFVATLFSMSMFDWQWSDNSDDNSEPGVVSNRFWIYWATAIPLTTLTLIGWGTWWLWEIYTFDKTFSKAAGETTEVMNGVEEFKRVRSWLGIKHRNRHGSVTSADGPFAMLTKNGTAGV</sequence>
<organism evidence="2 3">
    <name type="scientific">Rhizodiscina lignyota</name>
    <dbReference type="NCBI Taxonomy" id="1504668"/>
    <lineage>
        <taxon>Eukaryota</taxon>
        <taxon>Fungi</taxon>
        <taxon>Dikarya</taxon>
        <taxon>Ascomycota</taxon>
        <taxon>Pezizomycotina</taxon>
        <taxon>Dothideomycetes</taxon>
        <taxon>Pleosporomycetidae</taxon>
        <taxon>Aulographales</taxon>
        <taxon>Rhizodiscinaceae</taxon>
        <taxon>Rhizodiscina</taxon>
    </lineage>
</organism>
<dbReference type="OrthoDB" id="1046782at2759"/>
<protein>
    <submittedName>
        <fullName evidence="2">Uncharacterized protein</fullName>
    </submittedName>
</protein>
<proteinExistence type="predicted"/>
<keyword evidence="1" id="KW-0472">Membrane</keyword>
<evidence type="ECO:0000256" key="1">
    <source>
        <dbReference type="SAM" id="Phobius"/>
    </source>
</evidence>
<evidence type="ECO:0000313" key="2">
    <source>
        <dbReference type="EMBL" id="KAF2094443.1"/>
    </source>
</evidence>
<feature type="transmembrane region" description="Helical" evidence="1">
    <location>
        <begin position="416"/>
        <end position="441"/>
    </location>
</feature>
<dbReference type="InterPro" id="IPR002523">
    <property type="entry name" value="MgTranspt_CorA/ZnTranspt_ZntB"/>
</dbReference>
<dbReference type="Gene3D" id="1.20.58.340">
    <property type="entry name" value="Magnesium transport protein CorA, transmembrane region"/>
    <property type="match status" value="1"/>
</dbReference>
<keyword evidence="3" id="KW-1185">Reference proteome</keyword>
<reference evidence="2" key="1">
    <citation type="journal article" date="2020" name="Stud. Mycol.">
        <title>101 Dothideomycetes genomes: a test case for predicting lifestyles and emergence of pathogens.</title>
        <authorList>
            <person name="Haridas S."/>
            <person name="Albert R."/>
            <person name="Binder M."/>
            <person name="Bloem J."/>
            <person name="Labutti K."/>
            <person name="Salamov A."/>
            <person name="Andreopoulos B."/>
            <person name="Baker S."/>
            <person name="Barry K."/>
            <person name="Bills G."/>
            <person name="Bluhm B."/>
            <person name="Cannon C."/>
            <person name="Castanera R."/>
            <person name="Culley D."/>
            <person name="Daum C."/>
            <person name="Ezra D."/>
            <person name="Gonzalez J."/>
            <person name="Henrissat B."/>
            <person name="Kuo A."/>
            <person name="Liang C."/>
            <person name="Lipzen A."/>
            <person name="Lutzoni F."/>
            <person name="Magnuson J."/>
            <person name="Mondo S."/>
            <person name="Nolan M."/>
            <person name="Ohm R."/>
            <person name="Pangilinan J."/>
            <person name="Park H.-J."/>
            <person name="Ramirez L."/>
            <person name="Alfaro M."/>
            <person name="Sun H."/>
            <person name="Tritt A."/>
            <person name="Yoshinaga Y."/>
            <person name="Zwiers L.-H."/>
            <person name="Turgeon B."/>
            <person name="Goodwin S."/>
            <person name="Spatafora J."/>
            <person name="Crous P."/>
            <person name="Grigoriev I."/>
        </authorList>
    </citation>
    <scope>NUCLEOTIDE SEQUENCE</scope>
    <source>
        <strain evidence="2">CBS 133067</strain>
    </source>
</reference>
<name>A0A9P4I6N1_9PEZI</name>
<gene>
    <name evidence="2" type="ORF">NA57DRAFT_80251</name>
</gene>
<dbReference type="AlphaFoldDB" id="A0A9P4I6N1"/>
<feature type="transmembrane region" description="Helical" evidence="1">
    <location>
        <begin position="461"/>
        <end position="484"/>
    </location>
</feature>
<evidence type="ECO:0000313" key="3">
    <source>
        <dbReference type="Proteomes" id="UP000799772"/>
    </source>
</evidence>
<keyword evidence="1" id="KW-0812">Transmembrane</keyword>
<keyword evidence="1" id="KW-1133">Transmembrane helix</keyword>
<accession>A0A9P4I6N1</accession>
<comment type="caution">
    <text evidence="2">The sequence shown here is derived from an EMBL/GenBank/DDBJ whole genome shotgun (WGS) entry which is preliminary data.</text>
</comment>
<dbReference type="Proteomes" id="UP000799772">
    <property type="component" value="Unassembled WGS sequence"/>
</dbReference>